<dbReference type="SUPFAM" id="SSF81901">
    <property type="entry name" value="HCP-like"/>
    <property type="match status" value="1"/>
</dbReference>
<evidence type="ECO:0000313" key="2">
    <source>
        <dbReference type="Proteomes" id="UP000642144"/>
    </source>
</evidence>
<reference evidence="1 2" key="1">
    <citation type="submission" date="2019-12" db="EMBL/GenBank/DDBJ databases">
        <title>Novel species isolated from a subtropical stream in China.</title>
        <authorList>
            <person name="Lu H."/>
        </authorList>
    </citation>
    <scope>NUCLEOTIDE SEQUENCE [LARGE SCALE GENOMIC DNA]</scope>
    <source>
        <strain evidence="1 2">CY42W</strain>
    </source>
</reference>
<gene>
    <name evidence="1" type="ORF">GTP69_06545</name>
</gene>
<evidence type="ECO:0000313" key="1">
    <source>
        <dbReference type="EMBL" id="MYN26060.1"/>
    </source>
</evidence>
<organism evidence="1 2">
    <name type="scientific">Duganella levis</name>
    <dbReference type="NCBI Taxonomy" id="2692169"/>
    <lineage>
        <taxon>Bacteria</taxon>
        <taxon>Pseudomonadati</taxon>
        <taxon>Pseudomonadota</taxon>
        <taxon>Betaproteobacteria</taxon>
        <taxon>Burkholderiales</taxon>
        <taxon>Oxalobacteraceae</taxon>
        <taxon>Telluria group</taxon>
        <taxon>Duganella</taxon>
    </lineage>
</organism>
<dbReference type="InterPro" id="IPR011990">
    <property type="entry name" value="TPR-like_helical_dom_sf"/>
</dbReference>
<dbReference type="EMBL" id="WWCT01000003">
    <property type="protein sequence ID" value="MYN26060.1"/>
    <property type="molecule type" value="Genomic_DNA"/>
</dbReference>
<evidence type="ECO:0008006" key="3">
    <source>
        <dbReference type="Google" id="ProtNLM"/>
    </source>
</evidence>
<accession>A0ABW9VWY6</accession>
<dbReference type="Proteomes" id="UP000642144">
    <property type="component" value="Unassembled WGS sequence"/>
</dbReference>
<name>A0ABW9VWY6_9BURK</name>
<protein>
    <recommendedName>
        <fullName evidence="3">Sel1 repeat family protein</fullName>
    </recommendedName>
</protein>
<sequence length="176" mass="19342">MGITSMLVLLAMGTADLEVNFSIRERQQTAAPRCASLRKTAAPRQPADQYGKGICLLYGLHGKANEQAGQAWLQRAAGANYADASLALADYLQTQSPDAQREALQWYKVAEVAGDARAPVRYQHLQARLEPEPPQLPDGAILDPTPQEMRTLYGAGYHCHRMAMGHRWCHDVTDGL</sequence>
<comment type="caution">
    <text evidence="1">The sequence shown here is derived from an EMBL/GenBank/DDBJ whole genome shotgun (WGS) entry which is preliminary data.</text>
</comment>
<keyword evidence="2" id="KW-1185">Reference proteome</keyword>
<dbReference type="Gene3D" id="1.25.40.10">
    <property type="entry name" value="Tetratricopeptide repeat domain"/>
    <property type="match status" value="1"/>
</dbReference>
<proteinExistence type="predicted"/>
<dbReference type="RefSeq" id="WP_161054116.1">
    <property type="nucleotide sequence ID" value="NZ_WWCT01000003.1"/>
</dbReference>